<dbReference type="Proteomes" id="UP001458880">
    <property type="component" value="Unassembled WGS sequence"/>
</dbReference>
<organism evidence="2 3">
    <name type="scientific">Popillia japonica</name>
    <name type="common">Japanese beetle</name>
    <dbReference type="NCBI Taxonomy" id="7064"/>
    <lineage>
        <taxon>Eukaryota</taxon>
        <taxon>Metazoa</taxon>
        <taxon>Ecdysozoa</taxon>
        <taxon>Arthropoda</taxon>
        <taxon>Hexapoda</taxon>
        <taxon>Insecta</taxon>
        <taxon>Pterygota</taxon>
        <taxon>Neoptera</taxon>
        <taxon>Endopterygota</taxon>
        <taxon>Coleoptera</taxon>
        <taxon>Polyphaga</taxon>
        <taxon>Scarabaeiformia</taxon>
        <taxon>Scarabaeidae</taxon>
        <taxon>Rutelinae</taxon>
        <taxon>Popillia</taxon>
    </lineage>
</organism>
<keyword evidence="3" id="KW-1185">Reference proteome</keyword>
<evidence type="ECO:0000313" key="2">
    <source>
        <dbReference type="EMBL" id="KAK9718258.1"/>
    </source>
</evidence>
<dbReference type="AlphaFoldDB" id="A0AAW1KIT6"/>
<accession>A0AAW1KIT6</accession>
<reference evidence="2 3" key="1">
    <citation type="journal article" date="2024" name="BMC Genomics">
        <title>De novo assembly and annotation of Popillia japonica's genome with initial clues to its potential as an invasive pest.</title>
        <authorList>
            <person name="Cucini C."/>
            <person name="Boschi S."/>
            <person name="Funari R."/>
            <person name="Cardaioli E."/>
            <person name="Iannotti N."/>
            <person name="Marturano G."/>
            <person name="Paoli F."/>
            <person name="Bruttini M."/>
            <person name="Carapelli A."/>
            <person name="Frati F."/>
            <person name="Nardi F."/>
        </authorList>
    </citation>
    <scope>NUCLEOTIDE SEQUENCE [LARGE SCALE GENOMIC DNA]</scope>
    <source>
        <strain evidence="2">DMR45628</strain>
    </source>
</reference>
<comment type="caution">
    <text evidence="2">The sequence shown here is derived from an EMBL/GenBank/DDBJ whole genome shotgun (WGS) entry which is preliminary data.</text>
</comment>
<proteinExistence type="predicted"/>
<feature type="region of interest" description="Disordered" evidence="1">
    <location>
        <begin position="24"/>
        <end position="50"/>
    </location>
</feature>
<protein>
    <submittedName>
        <fullName evidence="2">Uncharacterized protein</fullName>
    </submittedName>
</protein>
<gene>
    <name evidence="2" type="ORF">QE152_g23295</name>
</gene>
<evidence type="ECO:0000313" key="3">
    <source>
        <dbReference type="Proteomes" id="UP001458880"/>
    </source>
</evidence>
<evidence type="ECO:0000256" key="1">
    <source>
        <dbReference type="SAM" id="MobiDB-lite"/>
    </source>
</evidence>
<dbReference type="EMBL" id="JASPKY010000230">
    <property type="protein sequence ID" value="KAK9718258.1"/>
    <property type="molecule type" value="Genomic_DNA"/>
</dbReference>
<feature type="compositionally biased region" description="Polar residues" evidence="1">
    <location>
        <begin position="30"/>
        <end position="50"/>
    </location>
</feature>
<name>A0AAW1KIT6_POPJA</name>
<sequence>MTDVDIAKIVSKLEEAAKEQKFYENRRQNYRSPSKFNKTPRQRYNSPYQNEYRQDSYKPYYDNDTIVHTRMNTGKTAISPTTISVNQNGLKLQRPLALTPIGVKPRHLIK</sequence>